<keyword evidence="5" id="KW-0539">Nucleus</keyword>
<evidence type="ECO:0000256" key="2">
    <source>
        <dbReference type="ARBA" id="ARBA00023015"/>
    </source>
</evidence>
<dbReference type="GO" id="GO:0005634">
    <property type="term" value="C:nucleus"/>
    <property type="evidence" value="ECO:0007669"/>
    <property type="project" value="UniProtKB-SubCell"/>
</dbReference>
<evidence type="ECO:0000256" key="3">
    <source>
        <dbReference type="ARBA" id="ARBA00023125"/>
    </source>
</evidence>
<evidence type="ECO:0000313" key="8">
    <source>
        <dbReference type="Proteomes" id="UP000813462"/>
    </source>
</evidence>
<keyword evidence="3" id="KW-0238">DNA-binding</keyword>
<keyword evidence="2" id="KW-0805">Transcription regulation</keyword>
<gene>
    <name evidence="7" type="ORF">FEM48_Zijuj12G0072700</name>
</gene>
<dbReference type="AlphaFoldDB" id="A0A978UBX7"/>
<dbReference type="InterPro" id="IPR036879">
    <property type="entry name" value="TF_MADSbox_sf"/>
</dbReference>
<evidence type="ECO:0000256" key="5">
    <source>
        <dbReference type="ARBA" id="ARBA00023242"/>
    </source>
</evidence>
<dbReference type="OrthoDB" id="1896642at2759"/>
<dbReference type="PANTHER" id="PTHR11945:SF629">
    <property type="entry name" value="OS02G0164450 PROTEIN"/>
    <property type="match status" value="1"/>
</dbReference>
<dbReference type="PANTHER" id="PTHR11945">
    <property type="entry name" value="MADS BOX PROTEIN"/>
    <property type="match status" value="1"/>
</dbReference>
<dbReference type="Proteomes" id="UP000813462">
    <property type="component" value="Unassembled WGS sequence"/>
</dbReference>
<organism evidence="7 8">
    <name type="scientific">Ziziphus jujuba var. spinosa</name>
    <dbReference type="NCBI Taxonomy" id="714518"/>
    <lineage>
        <taxon>Eukaryota</taxon>
        <taxon>Viridiplantae</taxon>
        <taxon>Streptophyta</taxon>
        <taxon>Embryophyta</taxon>
        <taxon>Tracheophyta</taxon>
        <taxon>Spermatophyta</taxon>
        <taxon>Magnoliopsida</taxon>
        <taxon>eudicotyledons</taxon>
        <taxon>Gunneridae</taxon>
        <taxon>Pentapetalae</taxon>
        <taxon>rosids</taxon>
        <taxon>fabids</taxon>
        <taxon>Rosales</taxon>
        <taxon>Rhamnaceae</taxon>
        <taxon>Paliureae</taxon>
        <taxon>Ziziphus</taxon>
    </lineage>
</organism>
<dbReference type="GO" id="GO:0046983">
    <property type="term" value="F:protein dimerization activity"/>
    <property type="evidence" value="ECO:0007669"/>
    <property type="project" value="InterPro"/>
</dbReference>
<dbReference type="PROSITE" id="PS50066">
    <property type="entry name" value="MADS_BOX_2"/>
    <property type="match status" value="1"/>
</dbReference>
<dbReference type="GO" id="GO:0000978">
    <property type="term" value="F:RNA polymerase II cis-regulatory region sequence-specific DNA binding"/>
    <property type="evidence" value="ECO:0007669"/>
    <property type="project" value="TreeGrafter"/>
</dbReference>
<evidence type="ECO:0000259" key="6">
    <source>
        <dbReference type="PROSITE" id="PS50066"/>
    </source>
</evidence>
<evidence type="ECO:0000313" key="7">
    <source>
        <dbReference type="EMBL" id="KAH7512270.1"/>
    </source>
</evidence>
<evidence type="ECO:0000256" key="4">
    <source>
        <dbReference type="ARBA" id="ARBA00023163"/>
    </source>
</evidence>
<name>A0A978UBX7_ZIZJJ</name>
<keyword evidence="4" id="KW-0804">Transcription</keyword>
<dbReference type="SMART" id="SM00432">
    <property type="entry name" value="MADS"/>
    <property type="match status" value="1"/>
</dbReference>
<comment type="subcellular location">
    <subcellularLocation>
        <location evidence="1">Nucleus</location>
    </subcellularLocation>
</comment>
<feature type="domain" description="MADS-box" evidence="6">
    <location>
        <begin position="13"/>
        <end position="73"/>
    </location>
</feature>
<dbReference type="EMBL" id="JAEACU010000012">
    <property type="protein sequence ID" value="KAH7512270.1"/>
    <property type="molecule type" value="Genomic_DNA"/>
</dbReference>
<dbReference type="SUPFAM" id="SSF55455">
    <property type="entry name" value="SRF-like"/>
    <property type="match status" value="1"/>
</dbReference>
<dbReference type="FunFam" id="3.40.1810.10:FF:000006">
    <property type="entry name" value="Agamous-like MADS-box protein AGL62"/>
    <property type="match status" value="1"/>
</dbReference>
<dbReference type="GO" id="GO:0000981">
    <property type="term" value="F:DNA-binding transcription factor activity, RNA polymerase II-specific"/>
    <property type="evidence" value="ECO:0007669"/>
    <property type="project" value="TreeGrafter"/>
</dbReference>
<proteinExistence type="predicted"/>
<reference evidence="7" key="1">
    <citation type="journal article" date="2021" name="Front. Plant Sci.">
        <title>Chromosome-Scale Genome Assembly for Chinese Sour Jujube and Insights Into Its Genome Evolution and Domestication Signature.</title>
        <authorList>
            <person name="Shen L.-Y."/>
            <person name="Luo H."/>
            <person name="Wang X.-L."/>
            <person name="Wang X.-M."/>
            <person name="Qiu X.-J."/>
            <person name="Liu H."/>
            <person name="Zhou S.-S."/>
            <person name="Jia K.-H."/>
            <person name="Nie S."/>
            <person name="Bao Y.-T."/>
            <person name="Zhang R.-G."/>
            <person name="Yun Q.-Z."/>
            <person name="Chai Y.-H."/>
            <person name="Lu J.-Y."/>
            <person name="Li Y."/>
            <person name="Zhao S.-W."/>
            <person name="Mao J.-F."/>
            <person name="Jia S.-G."/>
            <person name="Mao Y.-M."/>
        </authorList>
    </citation>
    <scope>NUCLEOTIDE SEQUENCE</scope>
    <source>
        <strain evidence="7">AT0</strain>
        <tissue evidence="7">Leaf</tissue>
    </source>
</reference>
<dbReference type="Gene3D" id="3.40.1810.10">
    <property type="entry name" value="Transcription factor, MADS-box"/>
    <property type="match status" value="1"/>
</dbReference>
<evidence type="ECO:0000256" key="1">
    <source>
        <dbReference type="ARBA" id="ARBA00004123"/>
    </source>
</evidence>
<dbReference type="InterPro" id="IPR002100">
    <property type="entry name" value="TF_MADSbox"/>
</dbReference>
<comment type="caution">
    <text evidence="7">The sequence shown here is derived from an EMBL/GenBank/DDBJ whole genome shotgun (WGS) entry which is preliminary data.</text>
</comment>
<accession>A0A978UBX7</accession>
<protein>
    <recommendedName>
        <fullName evidence="6">MADS-box domain-containing protein</fullName>
    </recommendedName>
</protein>
<sequence>MADSSSVARQGGTGRKRIEIKKIVNKDNLIVTFSKRRNGLFKKASQLCLLSGSEIAIIVFSPGERPYVFGHSSPDTVIHRFLGPPHSQGEICGVNAKKHREEIEVRGGNGDCEFWWDEEFEHMELHELQRFKFALEELRTKLAEKTEETERRVFERDYLGVNSFKVIDPVVRTGRSYP</sequence>
<dbReference type="Pfam" id="PF00319">
    <property type="entry name" value="SRF-TF"/>
    <property type="match status" value="1"/>
</dbReference>
<dbReference type="PRINTS" id="PR00404">
    <property type="entry name" value="MADSDOMAIN"/>
</dbReference>